<gene>
    <name evidence="3" type="ORF">UFOVP1183_44</name>
    <name evidence="4" type="ORF">UFOVP1227_27</name>
    <name evidence="2" type="ORF">UFOVP955_38</name>
</gene>
<accession>A0A6J5R3N9</accession>
<dbReference type="EMBL" id="LR797172">
    <property type="protein sequence ID" value="CAB4191333.1"/>
    <property type="molecule type" value="Genomic_DNA"/>
</dbReference>
<protein>
    <submittedName>
        <fullName evidence="4">Bacteriophage lambda, GpH, tail tape measure, N-terminal</fullName>
    </submittedName>
</protein>
<dbReference type="EMBL" id="LR797125">
    <property type="protein sequence ID" value="CAB4188547.1"/>
    <property type="molecule type" value="Genomic_DNA"/>
</dbReference>
<reference evidence="4" key="1">
    <citation type="submission" date="2020-05" db="EMBL/GenBank/DDBJ databases">
        <authorList>
            <person name="Chiriac C."/>
            <person name="Salcher M."/>
            <person name="Ghai R."/>
            <person name="Kavagutti S V."/>
        </authorList>
    </citation>
    <scope>NUCLEOTIDE SEQUENCE</scope>
</reference>
<name>A0A6J5R3N9_9CAUD</name>
<feature type="transmembrane region" description="Helical" evidence="1">
    <location>
        <begin position="424"/>
        <end position="443"/>
    </location>
</feature>
<evidence type="ECO:0000313" key="4">
    <source>
        <dbReference type="EMBL" id="CAB4191333.1"/>
    </source>
</evidence>
<proteinExistence type="predicted"/>
<evidence type="ECO:0000313" key="2">
    <source>
        <dbReference type="EMBL" id="CAB4173520.1"/>
    </source>
</evidence>
<keyword evidence="1" id="KW-0812">Transmembrane</keyword>
<sequence length="570" mass="59255">MTFKLFGRDVSASKALKGVGNEAQHTGKALSSHIGAGTIAAGAALGNLAAGGIATLIGSFGSLVTGARDAAAAQRITAQVIKTTGGAANVTVGQIGDLATAISNKTGIDDDAIVSAENLLLTFTNVHNEVGKGNDIFNQATQAAADMSTALGTDSKTAAMQLGKALNDPIKGMTALGKAGVSFTAAQKEQIKTLVKSGDALGAQKIILAEVGKEFGGAAEAASDPMKKLGTLLENTGKELAANLLPAFDAIATWIMETGMPAFKVFMTWAKDNILPILQKIGRWVMDSLVPAFRVLGAWIMDSLVPAFQKVGKFIVETLWPALQKLWAIVWENLKPAIAAIADLWTTTLLPAIQAAMPVLAKIGLAIGVVIGVIIVIVSWIIGKLVPAIATWIKILVSVVGFIIGIGVAAYNMVSAVIGYGVTLVNWFTALPGRISSAVAGMWDGMKSAFKGAINWIIDAWNNFHIQFPSFTGDWNGPLPGGDFTIGGWTLDTPNLPRLAKGGITTRAQLAMVGEAGPEAIIPLSRMGSMGTTVVVNVNGLVVGTQAQLAQQIGTILQRGNRQGIRYGLV</sequence>
<keyword evidence="1" id="KW-0472">Membrane</keyword>
<evidence type="ECO:0000256" key="1">
    <source>
        <dbReference type="SAM" id="Phobius"/>
    </source>
</evidence>
<feature type="transmembrane region" description="Helical" evidence="1">
    <location>
        <begin position="395"/>
        <end position="418"/>
    </location>
</feature>
<organism evidence="4">
    <name type="scientific">uncultured Caudovirales phage</name>
    <dbReference type="NCBI Taxonomy" id="2100421"/>
    <lineage>
        <taxon>Viruses</taxon>
        <taxon>Duplodnaviria</taxon>
        <taxon>Heunggongvirae</taxon>
        <taxon>Uroviricota</taxon>
        <taxon>Caudoviricetes</taxon>
        <taxon>Peduoviridae</taxon>
        <taxon>Maltschvirus</taxon>
        <taxon>Maltschvirus maltsch</taxon>
    </lineage>
</organism>
<keyword evidence="1" id="KW-1133">Transmembrane helix</keyword>
<feature type="transmembrane region" description="Helical" evidence="1">
    <location>
        <begin position="363"/>
        <end position="383"/>
    </location>
</feature>
<evidence type="ECO:0000313" key="3">
    <source>
        <dbReference type="EMBL" id="CAB4188547.1"/>
    </source>
</evidence>
<dbReference type="EMBL" id="LR796904">
    <property type="protein sequence ID" value="CAB4173520.1"/>
    <property type="molecule type" value="Genomic_DNA"/>
</dbReference>